<dbReference type="EMBL" id="CU207211">
    <property type="protein sequence ID" value="CAL61721.1"/>
    <property type="molecule type" value="Genomic_DNA"/>
</dbReference>
<keyword evidence="2" id="KW-0175">Coiled coil</keyword>
<evidence type="ECO:0000256" key="2">
    <source>
        <dbReference type="SAM" id="Coils"/>
    </source>
</evidence>
<evidence type="ECO:0000256" key="3">
    <source>
        <dbReference type="SAM" id="MobiDB-lite"/>
    </source>
</evidence>
<evidence type="ECO:0000313" key="5">
    <source>
        <dbReference type="Proteomes" id="UP000006697"/>
    </source>
</evidence>
<dbReference type="KEGG" id="har:HEAR1557"/>
<organism evidence="4 5">
    <name type="scientific">Herminiimonas arsenicoxydans</name>
    <dbReference type="NCBI Taxonomy" id="204773"/>
    <lineage>
        <taxon>Bacteria</taxon>
        <taxon>Pseudomonadati</taxon>
        <taxon>Pseudomonadota</taxon>
        <taxon>Betaproteobacteria</taxon>
        <taxon>Burkholderiales</taxon>
        <taxon>Oxalobacteraceae</taxon>
        <taxon>Herminiimonas</taxon>
    </lineage>
</organism>
<dbReference type="Pfam" id="PF02321">
    <property type="entry name" value="OEP"/>
    <property type="match status" value="1"/>
</dbReference>
<dbReference type="GO" id="GO:0015562">
    <property type="term" value="F:efflux transmembrane transporter activity"/>
    <property type="evidence" value="ECO:0007669"/>
    <property type="project" value="InterPro"/>
</dbReference>
<reference evidence="4 5" key="1">
    <citation type="journal article" date="2007" name="PLoS Genet.">
        <title>A tale of two oxidation states: bacterial colonization of arsenic-rich environments.</title>
        <authorList>
            <person name="Muller D."/>
            <person name="Medigue C."/>
            <person name="Koechler S."/>
            <person name="Barbe V."/>
            <person name="Barakat M."/>
            <person name="Talla E."/>
            <person name="Bonnefoy V."/>
            <person name="Krin E."/>
            <person name="Arsene-Ploetze F."/>
            <person name="Carapito C."/>
            <person name="Chandler M."/>
            <person name="Cournoyer B."/>
            <person name="Cruveiller S."/>
            <person name="Dossat C."/>
            <person name="Duval S."/>
            <person name="Heymann M."/>
            <person name="Leize E."/>
            <person name="Lieutaud A."/>
            <person name="Lievremont D."/>
            <person name="Makita Y."/>
            <person name="Mangenot S."/>
            <person name="Nitschke W."/>
            <person name="Ortet P."/>
            <person name="Perdrial N."/>
            <person name="Schoepp B."/>
            <person name="Siguier N."/>
            <person name="Simeonova D.D."/>
            <person name="Rouy Z."/>
            <person name="Segurens B."/>
            <person name="Turlin E."/>
            <person name="Vallenet D."/>
            <person name="Van Dorsselaer A."/>
            <person name="Weiss S."/>
            <person name="Weissenbach J."/>
            <person name="Lett M.C."/>
            <person name="Danchin A."/>
            <person name="Bertin P.N."/>
        </authorList>
    </citation>
    <scope>NUCLEOTIDE SEQUENCE [LARGE SCALE GENOMIC DNA]</scope>
    <source>
        <strain evidence="5">ULPAs1</strain>
    </source>
</reference>
<comment type="similarity">
    <text evidence="1">Belongs to the outer membrane factor (OMF) (TC 1.B.17) family.</text>
</comment>
<evidence type="ECO:0000313" key="4">
    <source>
        <dbReference type="EMBL" id="CAL61721.1"/>
    </source>
</evidence>
<dbReference type="OrthoDB" id="9769048at2"/>
<dbReference type="PANTHER" id="PTHR30203">
    <property type="entry name" value="OUTER MEMBRANE CATION EFFLUX PROTEIN"/>
    <property type="match status" value="1"/>
</dbReference>
<dbReference type="SUPFAM" id="SSF56954">
    <property type="entry name" value="Outer membrane efflux proteins (OEP)"/>
    <property type="match status" value="1"/>
</dbReference>
<proteinExistence type="inferred from homology"/>
<name>A4G5D4_HERAR</name>
<dbReference type="InterPro" id="IPR010131">
    <property type="entry name" value="MdtP/NodT-like"/>
</dbReference>
<dbReference type="PANTHER" id="PTHR30203:SF24">
    <property type="entry name" value="BLR4935 PROTEIN"/>
    <property type="match status" value="1"/>
</dbReference>
<dbReference type="eggNOG" id="COG1538">
    <property type="taxonomic scope" value="Bacteria"/>
</dbReference>
<protein>
    <submittedName>
        <fullName evidence="4">Outer membrane efflux protein</fullName>
    </submittedName>
</protein>
<gene>
    <name evidence="4" type="ordered locus">HEAR1557</name>
</gene>
<feature type="coiled-coil region" evidence="2">
    <location>
        <begin position="331"/>
        <end position="365"/>
    </location>
</feature>
<evidence type="ECO:0000256" key="1">
    <source>
        <dbReference type="ARBA" id="ARBA00007613"/>
    </source>
</evidence>
<accession>A4G5D4</accession>
<dbReference type="Proteomes" id="UP000006697">
    <property type="component" value="Chromosome"/>
</dbReference>
<sequence length="435" mass="47622">MFLRIHAPLNYQSRILCPISVLLALTLGTSFVHAQSNGLTLNEALQLSMQRSSLTKAANASVLASRESAAKADQLPDPMLKVGIDNVPMSGPDRYSTTGDSMTMRRVGIEQQWVSADKRIARSERAQRAVEMEESTYLESVAKVREEAAKAWVNVLYGQRTLALVSAMEKEAAEDLNAMNAAHRGAKANASDVMQAQLTLSQAQDATRKNTQDLRNARLALSRWTGMPAATVADETPKLTSHVPGLPVEELEKYHPMLLSARRAVNLADADSTVASRESNPDWSVEASYSQRGSQYSNMVSFGISIPLAVNRAQKQNRDIAEKSALGTKARMQYEEALRELQTEIENQSSTLDSLKARVTQLNAQLLPPASQQVELATAAYRSGAGSLSAVFNAKKMLLERRLQIAELEREAALTWAALEYHVVPHDMASAGEMK</sequence>
<feature type="region of interest" description="Disordered" evidence="3">
    <location>
        <begin position="81"/>
        <end position="100"/>
    </location>
</feature>
<keyword evidence="5" id="KW-1185">Reference proteome</keyword>
<dbReference type="AlphaFoldDB" id="A4G5D4"/>
<dbReference type="InterPro" id="IPR003423">
    <property type="entry name" value="OMP_efflux"/>
</dbReference>
<dbReference type="HOGENOM" id="CLU_012817_15_1_4"/>
<dbReference type="Gene3D" id="1.20.1600.10">
    <property type="entry name" value="Outer membrane efflux proteins (OEP)"/>
    <property type="match status" value="1"/>
</dbReference>
<dbReference type="STRING" id="204773.HEAR1557"/>